<dbReference type="GO" id="GO:0016020">
    <property type="term" value="C:membrane"/>
    <property type="evidence" value="ECO:0007669"/>
    <property type="project" value="UniProtKB-SubCell"/>
</dbReference>
<dbReference type="Gene3D" id="2.10.109.10">
    <property type="entry name" value="Umud Fragment, subunit A"/>
    <property type="match status" value="1"/>
</dbReference>
<dbReference type="InterPro" id="IPR019757">
    <property type="entry name" value="Pept_S26A_signal_pept_1_Lys-AS"/>
</dbReference>
<protein>
    <recommendedName>
        <fullName evidence="3 6">Signal peptidase I</fullName>
        <ecNumber evidence="3 6">3.4.21.89</ecNumber>
    </recommendedName>
</protein>
<proteinExistence type="inferred from homology"/>
<dbReference type="EC" id="3.4.21.89" evidence="3 6"/>
<keyword evidence="6" id="KW-0472">Membrane</keyword>
<comment type="caution">
    <text evidence="8">The sequence shown here is derived from an EMBL/GenBank/DDBJ whole genome shotgun (WGS) entry which is preliminary data.</text>
</comment>
<dbReference type="InterPro" id="IPR019533">
    <property type="entry name" value="Peptidase_S26"/>
</dbReference>
<comment type="catalytic activity">
    <reaction evidence="1 6">
        <text>Cleavage of hydrophobic, N-terminal signal or leader sequences from secreted and periplasmic proteins.</text>
        <dbReference type="EC" id="3.4.21.89"/>
    </reaction>
</comment>
<accession>A0A1F7Z0X8</accession>
<dbReference type="CDD" id="cd06530">
    <property type="entry name" value="S26_SPase_I"/>
    <property type="match status" value="1"/>
</dbReference>
<evidence type="ECO:0000256" key="5">
    <source>
        <dbReference type="PIRSR" id="PIRSR600223-1"/>
    </source>
</evidence>
<evidence type="ECO:0000256" key="2">
    <source>
        <dbReference type="ARBA" id="ARBA00009370"/>
    </source>
</evidence>
<dbReference type="PANTHER" id="PTHR43390">
    <property type="entry name" value="SIGNAL PEPTIDASE I"/>
    <property type="match status" value="1"/>
</dbReference>
<comment type="subcellular location">
    <subcellularLocation>
        <location evidence="6">Membrane</location>
        <topology evidence="6">Single-pass type II membrane protein</topology>
    </subcellularLocation>
</comment>
<feature type="active site" evidence="5">
    <location>
        <position position="82"/>
    </location>
</feature>
<gene>
    <name evidence="8" type="ORF">A2803_00130</name>
</gene>
<organism evidence="8 9">
    <name type="scientific">Candidatus Woesebacteria bacterium RIFCSPHIGHO2_01_FULL_44_21</name>
    <dbReference type="NCBI Taxonomy" id="1802503"/>
    <lineage>
        <taxon>Bacteria</taxon>
        <taxon>Candidatus Woeseibacteriota</taxon>
    </lineage>
</organism>
<evidence type="ECO:0000256" key="4">
    <source>
        <dbReference type="ARBA" id="ARBA00022801"/>
    </source>
</evidence>
<evidence type="ECO:0000259" key="7">
    <source>
        <dbReference type="Pfam" id="PF10502"/>
    </source>
</evidence>
<evidence type="ECO:0000313" key="9">
    <source>
        <dbReference type="Proteomes" id="UP000178870"/>
    </source>
</evidence>
<dbReference type="Pfam" id="PF10502">
    <property type="entry name" value="Peptidase_S26"/>
    <property type="match status" value="1"/>
</dbReference>
<dbReference type="EMBL" id="MGGP01000005">
    <property type="protein sequence ID" value="OGM33243.1"/>
    <property type="molecule type" value="Genomic_DNA"/>
</dbReference>
<keyword evidence="6" id="KW-1133">Transmembrane helix</keyword>
<dbReference type="GO" id="GO:0004252">
    <property type="term" value="F:serine-type endopeptidase activity"/>
    <property type="evidence" value="ECO:0007669"/>
    <property type="project" value="InterPro"/>
</dbReference>
<keyword evidence="6" id="KW-0645">Protease</keyword>
<comment type="similarity">
    <text evidence="2 6">Belongs to the peptidase S26 family.</text>
</comment>
<evidence type="ECO:0000256" key="1">
    <source>
        <dbReference type="ARBA" id="ARBA00000677"/>
    </source>
</evidence>
<dbReference type="AlphaFoldDB" id="A0A1F7Z0X8"/>
<name>A0A1F7Z0X8_9BACT</name>
<feature type="active site" evidence="5">
    <location>
        <position position="39"/>
    </location>
</feature>
<feature type="domain" description="Peptidase S26" evidence="7">
    <location>
        <begin position="9"/>
        <end position="169"/>
    </location>
</feature>
<keyword evidence="4 6" id="KW-0378">Hydrolase</keyword>
<dbReference type="GO" id="GO:0006465">
    <property type="term" value="P:signal peptide processing"/>
    <property type="evidence" value="ECO:0007669"/>
    <property type="project" value="InterPro"/>
</dbReference>
<feature type="transmembrane region" description="Helical" evidence="6">
    <location>
        <begin position="6"/>
        <end position="30"/>
    </location>
</feature>
<reference evidence="8 9" key="1">
    <citation type="journal article" date="2016" name="Nat. Commun.">
        <title>Thousands of microbial genomes shed light on interconnected biogeochemical processes in an aquifer system.</title>
        <authorList>
            <person name="Anantharaman K."/>
            <person name="Brown C.T."/>
            <person name="Hug L.A."/>
            <person name="Sharon I."/>
            <person name="Castelle C.J."/>
            <person name="Probst A.J."/>
            <person name="Thomas B.C."/>
            <person name="Singh A."/>
            <person name="Wilkins M.J."/>
            <person name="Karaoz U."/>
            <person name="Brodie E.L."/>
            <person name="Williams K.H."/>
            <person name="Hubbard S.S."/>
            <person name="Banfield J.F."/>
        </authorList>
    </citation>
    <scope>NUCLEOTIDE SEQUENCE [LARGE SCALE GENOMIC DNA]</scope>
</reference>
<evidence type="ECO:0000313" key="8">
    <source>
        <dbReference type="EMBL" id="OGM33243.1"/>
    </source>
</evidence>
<dbReference type="NCBIfam" id="TIGR02227">
    <property type="entry name" value="sigpep_I_bact"/>
    <property type="match status" value="1"/>
</dbReference>
<sequence length="184" mass="20975">MNKLGSFILELLQVVVFAISIFLFVYLLILQPHKIKGASMEPNFQDGEYLLTDKVSYRLGEPARGDVVVFKAPPTYKDEFIKRIIGLPGEQVTIKEGKIYINARELSEEYLPADIRIVPGRYLQEGQTVTVPANSYFMLGDNRDHSLDSRNIGPIERQYITGRAWFVYWPVSKVGTVTPPVYLF</sequence>
<dbReference type="PRINTS" id="PR00727">
    <property type="entry name" value="LEADERPTASE"/>
</dbReference>
<dbReference type="PROSITE" id="PS00760">
    <property type="entry name" value="SPASE_I_2"/>
    <property type="match status" value="1"/>
</dbReference>
<keyword evidence="6" id="KW-0812">Transmembrane</keyword>
<dbReference type="PANTHER" id="PTHR43390:SF1">
    <property type="entry name" value="CHLOROPLAST PROCESSING PEPTIDASE"/>
    <property type="match status" value="1"/>
</dbReference>
<dbReference type="InterPro" id="IPR036286">
    <property type="entry name" value="LexA/Signal_pep-like_sf"/>
</dbReference>
<dbReference type="InterPro" id="IPR019758">
    <property type="entry name" value="Pept_S26A_signal_pept_1_CS"/>
</dbReference>
<dbReference type="GO" id="GO:0009003">
    <property type="term" value="F:signal peptidase activity"/>
    <property type="evidence" value="ECO:0007669"/>
    <property type="project" value="UniProtKB-EC"/>
</dbReference>
<dbReference type="SUPFAM" id="SSF51306">
    <property type="entry name" value="LexA/Signal peptidase"/>
    <property type="match status" value="1"/>
</dbReference>
<dbReference type="InterPro" id="IPR000223">
    <property type="entry name" value="Pept_S26A_signal_pept_1"/>
</dbReference>
<dbReference type="PROSITE" id="PS00761">
    <property type="entry name" value="SPASE_I_3"/>
    <property type="match status" value="1"/>
</dbReference>
<dbReference type="Proteomes" id="UP000178870">
    <property type="component" value="Unassembled WGS sequence"/>
</dbReference>
<evidence type="ECO:0000256" key="3">
    <source>
        <dbReference type="ARBA" id="ARBA00013208"/>
    </source>
</evidence>
<evidence type="ECO:0000256" key="6">
    <source>
        <dbReference type="RuleBase" id="RU362042"/>
    </source>
</evidence>